<evidence type="ECO:0000256" key="4">
    <source>
        <dbReference type="ARBA" id="ARBA00022989"/>
    </source>
</evidence>
<sequence>MLIFSLKVTSALQHAESLAHKDSVAEADGRNYIDNLRKVISQGKSDPSTANNALLINAMETANKLSHQLDELNGLVSKARQESTILNQYKDLIERSRQQFALEMRSILPNVDVNAKDKNLTEDELNALIAHAHLKVDHLRRQLSDQQVSFQRKTIQNRRIVYIESFEAREEQHIARAIAEQREADERIAAERLRIELKRIQQQQDVAIEKAVSLRVLYCYNV</sequence>
<dbReference type="AlphaFoldDB" id="A0A3P6RZU0"/>
<keyword evidence="5 7" id="KW-0496">Mitochondrion</keyword>
<evidence type="ECO:0000313" key="10">
    <source>
        <dbReference type="Proteomes" id="UP000271889"/>
    </source>
</evidence>
<dbReference type="GO" id="GO:0061617">
    <property type="term" value="C:MICOS complex"/>
    <property type="evidence" value="ECO:0007669"/>
    <property type="project" value="TreeGrafter"/>
</dbReference>
<accession>A0A3P6RZU0</accession>
<dbReference type="EMBL" id="UYRV01018839">
    <property type="protein sequence ID" value="VDK65197.1"/>
    <property type="molecule type" value="Genomic_DNA"/>
</dbReference>
<comment type="similarity">
    <text evidence="1 7">Belongs to the MICOS complex subunit Mic60 family.</text>
</comment>
<comment type="subcellular location">
    <subcellularLocation>
        <location evidence="7">Mitochondrion inner membrane</location>
        <topology evidence="7">Single-pass membrane protein</topology>
    </subcellularLocation>
</comment>
<dbReference type="OrthoDB" id="10261039at2759"/>
<evidence type="ECO:0000256" key="5">
    <source>
        <dbReference type="ARBA" id="ARBA00023128"/>
    </source>
</evidence>
<evidence type="ECO:0000256" key="2">
    <source>
        <dbReference type="ARBA" id="ARBA00022692"/>
    </source>
</evidence>
<keyword evidence="8" id="KW-0175">Coiled coil</keyword>
<dbReference type="PANTHER" id="PTHR15415:SF7">
    <property type="entry name" value="MICOS COMPLEX SUBUNIT MIC60"/>
    <property type="match status" value="1"/>
</dbReference>
<protein>
    <recommendedName>
        <fullName evidence="7">MICOS complex subunit MIC60</fullName>
    </recommendedName>
    <alternativeName>
        <fullName evidence="7">Mitofilin</fullName>
    </alternativeName>
</protein>
<keyword evidence="3 7" id="KW-0999">Mitochondrion inner membrane</keyword>
<feature type="coiled-coil region" evidence="8">
    <location>
        <begin position="183"/>
        <end position="210"/>
    </location>
</feature>
<dbReference type="GO" id="GO:0042407">
    <property type="term" value="P:cristae formation"/>
    <property type="evidence" value="ECO:0007669"/>
    <property type="project" value="TreeGrafter"/>
</dbReference>
<keyword evidence="4" id="KW-1133">Transmembrane helix</keyword>
<keyword evidence="2 7" id="KW-0812">Transmembrane</keyword>
<organism evidence="9 10">
    <name type="scientific">Cylicostephanus goldi</name>
    <name type="common">Nematode worm</name>
    <dbReference type="NCBI Taxonomy" id="71465"/>
    <lineage>
        <taxon>Eukaryota</taxon>
        <taxon>Metazoa</taxon>
        <taxon>Ecdysozoa</taxon>
        <taxon>Nematoda</taxon>
        <taxon>Chromadorea</taxon>
        <taxon>Rhabditida</taxon>
        <taxon>Rhabditina</taxon>
        <taxon>Rhabditomorpha</taxon>
        <taxon>Strongyloidea</taxon>
        <taxon>Strongylidae</taxon>
        <taxon>Cylicostephanus</taxon>
    </lineage>
</organism>
<dbReference type="Pfam" id="PF09731">
    <property type="entry name" value="Mitofilin"/>
    <property type="match status" value="1"/>
</dbReference>
<evidence type="ECO:0000256" key="8">
    <source>
        <dbReference type="SAM" id="Coils"/>
    </source>
</evidence>
<dbReference type="InterPro" id="IPR019133">
    <property type="entry name" value="MIC60"/>
</dbReference>
<evidence type="ECO:0000256" key="3">
    <source>
        <dbReference type="ARBA" id="ARBA00022792"/>
    </source>
</evidence>
<reference evidence="9 10" key="1">
    <citation type="submission" date="2018-11" db="EMBL/GenBank/DDBJ databases">
        <authorList>
            <consortium name="Pathogen Informatics"/>
        </authorList>
    </citation>
    <scope>NUCLEOTIDE SEQUENCE [LARGE SCALE GENOMIC DNA]</scope>
</reference>
<proteinExistence type="inferred from homology"/>
<gene>
    <name evidence="9" type="ORF">CGOC_LOCUS5990</name>
</gene>
<dbReference type="Proteomes" id="UP000271889">
    <property type="component" value="Unassembled WGS sequence"/>
</dbReference>
<comment type="subunit">
    <text evidence="7">Component of the mitochondrial contact site and cristae organizing system (MICOS) complex.</text>
</comment>
<evidence type="ECO:0000256" key="1">
    <source>
        <dbReference type="ARBA" id="ARBA00010877"/>
    </source>
</evidence>
<evidence type="ECO:0000256" key="6">
    <source>
        <dbReference type="ARBA" id="ARBA00023136"/>
    </source>
</evidence>
<keyword evidence="10" id="KW-1185">Reference proteome</keyword>
<dbReference type="PANTHER" id="PTHR15415">
    <property type="entry name" value="MITOFILIN"/>
    <property type="match status" value="1"/>
</dbReference>
<name>A0A3P6RZU0_CYLGO</name>
<comment type="function">
    <text evidence="7">Component of the MICOS complex, a large protein complex of the mitochondrial inner membrane that plays crucial roles in the maintenance of crista junctions, inner membrane architecture, and formation of contact sites to the outer membrane.</text>
</comment>
<keyword evidence="6" id="KW-0472">Membrane</keyword>
<evidence type="ECO:0000313" key="9">
    <source>
        <dbReference type="EMBL" id="VDK65197.1"/>
    </source>
</evidence>
<evidence type="ECO:0000256" key="7">
    <source>
        <dbReference type="RuleBase" id="RU363000"/>
    </source>
</evidence>